<name>A0AA36DKW4_CYLNA</name>
<accession>A0AA36DKW4</accession>
<protein>
    <recommendedName>
        <fullName evidence="3">Serpin domain-containing protein</fullName>
    </recommendedName>
</protein>
<dbReference type="Pfam" id="PF00079">
    <property type="entry name" value="Serpin"/>
    <property type="match status" value="1"/>
</dbReference>
<evidence type="ECO:0000256" key="2">
    <source>
        <dbReference type="RuleBase" id="RU000411"/>
    </source>
</evidence>
<evidence type="ECO:0000313" key="4">
    <source>
        <dbReference type="EMBL" id="CAJ0588645.1"/>
    </source>
</evidence>
<keyword evidence="5" id="KW-1185">Reference proteome</keyword>
<sequence>MVVDVSSFLTAETDFGLDMLRQKSPDECIVVSPLSVIFALNLLQPGAKGITKSQITDAISKGSSDDETLEYYSELMRQILDSTSNAQIRIANGFFFRNGLDINDDYAHKITGKLCSRLEAHDFSQADETAKVINNFVDSSTAGKIKEIISADTVKDAISVIVNAIYFKADWDVKFKSSNSSKGEFYSAPDKEKEVEYMRCSNTHRLYAEDDDTQVLSLLYEDNTYAFNIFLPKNRYGLGDLLKTWTGEKIQRSLSTLKETFITIVIPKMKFETDFELKKALINMGIKDMFTKAADLSGISSAPLMVSSATHKAL</sequence>
<dbReference type="SUPFAM" id="SSF56574">
    <property type="entry name" value="Serpins"/>
    <property type="match status" value="1"/>
</dbReference>
<dbReference type="GO" id="GO:0004867">
    <property type="term" value="F:serine-type endopeptidase inhibitor activity"/>
    <property type="evidence" value="ECO:0007669"/>
    <property type="project" value="InterPro"/>
</dbReference>
<dbReference type="PANTHER" id="PTHR11461:SF211">
    <property type="entry name" value="GH10112P-RELATED"/>
    <property type="match status" value="1"/>
</dbReference>
<gene>
    <name evidence="4" type="ORF">CYNAS_LOCUS628</name>
</gene>
<dbReference type="InterPro" id="IPR042178">
    <property type="entry name" value="Serpin_sf_1"/>
</dbReference>
<feature type="domain" description="Serpin" evidence="3">
    <location>
        <begin position="17"/>
        <end position="314"/>
    </location>
</feature>
<dbReference type="AlphaFoldDB" id="A0AA36DKW4"/>
<dbReference type="SMART" id="SM00093">
    <property type="entry name" value="SERPIN"/>
    <property type="match status" value="1"/>
</dbReference>
<comment type="similarity">
    <text evidence="1 2">Belongs to the serpin family.</text>
</comment>
<dbReference type="InterPro" id="IPR023796">
    <property type="entry name" value="Serpin_dom"/>
</dbReference>
<feature type="non-terminal residue" evidence="4">
    <location>
        <position position="314"/>
    </location>
</feature>
<organism evidence="4 5">
    <name type="scientific">Cylicocyclus nassatus</name>
    <name type="common">Nematode worm</name>
    <dbReference type="NCBI Taxonomy" id="53992"/>
    <lineage>
        <taxon>Eukaryota</taxon>
        <taxon>Metazoa</taxon>
        <taxon>Ecdysozoa</taxon>
        <taxon>Nematoda</taxon>
        <taxon>Chromadorea</taxon>
        <taxon>Rhabditida</taxon>
        <taxon>Rhabditina</taxon>
        <taxon>Rhabditomorpha</taxon>
        <taxon>Strongyloidea</taxon>
        <taxon>Strongylidae</taxon>
        <taxon>Cylicocyclus</taxon>
    </lineage>
</organism>
<dbReference type="Gene3D" id="2.30.39.10">
    <property type="entry name" value="Alpha-1-antitrypsin, domain 1"/>
    <property type="match status" value="1"/>
</dbReference>
<dbReference type="GO" id="GO:0005615">
    <property type="term" value="C:extracellular space"/>
    <property type="evidence" value="ECO:0007669"/>
    <property type="project" value="InterPro"/>
</dbReference>
<evidence type="ECO:0000313" key="5">
    <source>
        <dbReference type="Proteomes" id="UP001176961"/>
    </source>
</evidence>
<proteinExistence type="inferred from homology"/>
<dbReference type="InterPro" id="IPR036186">
    <property type="entry name" value="Serpin_sf"/>
</dbReference>
<dbReference type="PANTHER" id="PTHR11461">
    <property type="entry name" value="SERINE PROTEASE INHIBITOR, SERPIN"/>
    <property type="match status" value="1"/>
</dbReference>
<dbReference type="Proteomes" id="UP001176961">
    <property type="component" value="Unassembled WGS sequence"/>
</dbReference>
<dbReference type="Gene3D" id="3.30.497.10">
    <property type="entry name" value="Antithrombin, subunit I, domain 2"/>
    <property type="match status" value="1"/>
</dbReference>
<evidence type="ECO:0000256" key="1">
    <source>
        <dbReference type="ARBA" id="ARBA00009500"/>
    </source>
</evidence>
<reference evidence="4" key="1">
    <citation type="submission" date="2023-07" db="EMBL/GenBank/DDBJ databases">
        <authorList>
            <consortium name="CYATHOMIX"/>
        </authorList>
    </citation>
    <scope>NUCLEOTIDE SEQUENCE</scope>
    <source>
        <strain evidence="4">N/A</strain>
    </source>
</reference>
<comment type="caution">
    <text evidence="4">The sequence shown here is derived from an EMBL/GenBank/DDBJ whole genome shotgun (WGS) entry which is preliminary data.</text>
</comment>
<evidence type="ECO:0000259" key="3">
    <source>
        <dbReference type="SMART" id="SM00093"/>
    </source>
</evidence>
<dbReference type="InterPro" id="IPR000215">
    <property type="entry name" value="Serpin_fam"/>
</dbReference>
<dbReference type="InterPro" id="IPR042185">
    <property type="entry name" value="Serpin_sf_2"/>
</dbReference>
<dbReference type="EMBL" id="CATQJL010000001">
    <property type="protein sequence ID" value="CAJ0588645.1"/>
    <property type="molecule type" value="Genomic_DNA"/>
</dbReference>